<dbReference type="Proteomes" id="UP000238479">
    <property type="component" value="Chromosome 5"/>
</dbReference>
<organism evidence="1 2">
    <name type="scientific">Rosa chinensis</name>
    <name type="common">China rose</name>
    <dbReference type="NCBI Taxonomy" id="74649"/>
    <lineage>
        <taxon>Eukaryota</taxon>
        <taxon>Viridiplantae</taxon>
        <taxon>Streptophyta</taxon>
        <taxon>Embryophyta</taxon>
        <taxon>Tracheophyta</taxon>
        <taxon>Spermatophyta</taxon>
        <taxon>Magnoliopsida</taxon>
        <taxon>eudicotyledons</taxon>
        <taxon>Gunneridae</taxon>
        <taxon>Pentapetalae</taxon>
        <taxon>rosids</taxon>
        <taxon>fabids</taxon>
        <taxon>Rosales</taxon>
        <taxon>Rosaceae</taxon>
        <taxon>Rosoideae</taxon>
        <taxon>Rosoideae incertae sedis</taxon>
        <taxon>Rosa</taxon>
    </lineage>
</organism>
<keyword evidence="2" id="KW-1185">Reference proteome</keyword>
<accession>A0A2P6QMD9</accession>
<dbReference type="STRING" id="74649.A0A2P6QMD9"/>
<dbReference type="AlphaFoldDB" id="A0A2P6QMD9"/>
<dbReference type="EMBL" id="PDCK01000043">
    <property type="protein sequence ID" value="PRQ35352.1"/>
    <property type="molecule type" value="Genomic_DNA"/>
</dbReference>
<evidence type="ECO:0000313" key="2">
    <source>
        <dbReference type="Proteomes" id="UP000238479"/>
    </source>
</evidence>
<gene>
    <name evidence="1" type="ORF">RchiOBHm_Chr5g0079041</name>
</gene>
<dbReference type="Gramene" id="PRQ35352">
    <property type="protein sequence ID" value="PRQ35352"/>
    <property type="gene ID" value="RchiOBHm_Chr5g0079041"/>
</dbReference>
<name>A0A2P6QMD9_ROSCH</name>
<protein>
    <submittedName>
        <fullName evidence="1">Uncharacterized protein</fullName>
    </submittedName>
</protein>
<comment type="caution">
    <text evidence="1">The sequence shown here is derived from an EMBL/GenBank/DDBJ whole genome shotgun (WGS) entry which is preliminary data.</text>
</comment>
<proteinExistence type="predicted"/>
<sequence>MDSPPPPTEASVDAVTRNLRNQSLVADGGNNALRARLKLEDLNWDNSFVRELPGDPRTDTFPREVLRA</sequence>
<reference evidence="1 2" key="1">
    <citation type="journal article" date="2018" name="Nat. Genet.">
        <title>The Rosa genome provides new insights in the design of modern roses.</title>
        <authorList>
            <person name="Bendahmane M."/>
        </authorList>
    </citation>
    <scope>NUCLEOTIDE SEQUENCE [LARGE SCALE GENOMIC DNA]</scope>
    <source>
        <strain evidence="2">cv. Old Blush</strain>
    </source>
</reference>
<evidence type="ECO:0000313" key="1">
    <source>
        <dbReference type="EMBL" id="PRQ35352.1"/>
    </source>
</evidence>